<dbReference type="eggNOG" id="ENOG5031RZG">
    <property type="taxonomic scope" value="Bacteria"/>
</dbReference>
<accession>A0A0A8TMP1</accession>
<protein>
    <submittedName>
        <fullName evidence="1">Uncharacterized protein</fullName>
    </submittedName>
</protein>
<evidence type="ECO:0000313" key="1">
    <source>
        <dbReference type="EMBL" id="UUN97433.1"/>
    </source>
</evidence>
<dbReference type="STRING" id="106648.GCA_000753985_02662"/>
<dbReference type="EMBL" id="CP092085">
    <property type="protein sequence ID" value="UUN97433.1"/>
    <property type="molecule type" value="Genomic_DNA"/>
</dbReference>
<dbReference type="RefSeq" id="WP_042086944.1">
    <property type="nucleotide sequence ID" value="NZ_BKMA01000003.1"/>
</dbReference>
<evidence type="ECO:0000313" key="2">
    <source>
        <dbReference type="Proteomes" id="UP000644140"/>
    </source>
</evidence>
<dbReference type="AlphaFoldDB" id="A0A0A8TMP1"/>
<sequence>MKIKNILFLSIQLLSCVASAETITFKTQTIPSKYTNFSGTIPFIQGKDFEKINQQIQQELLADETSRIDFNSEQVYQDHDYLSIHIHLEIEGGRSYYREKYYVIDLKKKQFVTLPQILKKYQLSASQISSEIAKQLDPCIEQQKSAIAENCDSADLQYLYRDYAEDRKIIDLKKADGFYLNKDILGISFDAGPFSVPFEYNIKTKQLD</sequence>
<proteinExistence type="predicted"/>
<name>A0A0A8TMP1_ACIBZ</name>
<organism evidence="1 2">
    <name type="scientific">Acinetobacter bereziniae</name>
    <name type="common">Acinetobacter genomosp. 10</name>
    <dbReference type="NCBI Taxonomy" id="106648"/>
    <lineage>
        <taxon>Bacteria</taxon>
        <taxon>Pseudomonadati</taxon>
        <taxon>Pseudomonadota</taxon>
        <taxon>Gammaproteobacteria</taxon>
        <taxon>Moraxellales</taxon>
        <taxon>Moraxellaceae</taxon>
        <taxon>Acinetobacter</taxon>
    </lineage>
</organism>
<dbReference type="Proteomes" id="UP000644140">
    <property type="component" value="Chromosome"/>
</dbReference>
<reference evidence="1" key="1">
    <citation type="submission" date="2022-02" db="EMBL/GenBank/DDBJ databases">
        <title>Characterization of Tn125 harboring carbapenem-resistant Acinetobacter bereziniae clinical isolates.</title>
        <authorList>
            <person name="Wong N.-K."/>
            <person name="Pan Q."/>
        </authorList>
    </citation>
    <scope>NUCLEOTIDE SEQUENCE</scope>
    <source>
        <strain evidence="1">GD03393</strain>
    </source>
</reference>
<gene>
    <name evidence="1" type="ORF">I9054_019215</name>
</gene>